<gene>
    <name evidence="2" type="ORF">HLRTI_001314</name>
</gene>
<keyword evidence="1" id="KW-1133">Transmembrane helix</keyword>
<keyword evidence="1" id="KW-0472">Membrane</keyword>
<feature type="transmembrane region" description="Helical" evidence="1">
    <location>
        <begin position="14"/>
        <end position="31"/>
    </location>
</feature>
<comment type="caution">
    <text evidence="2">The sequence shown here is derived from an EMBL/GenBank/DDBJ whole genome shotgun (WGS) entry which is preliminary data.</text>
</comment>
<keyword evidence="1" id="KW-0812">Transmembrane</keyword>
<name>U2E2V1_9EURY</name>
<accession>U2E2V1</accession>
<evidence type="ECO:0000313" key="3">
    <source>
        <dbReference type="Proteomes" id="UP000003861"/>
    </source>
</evidence>
<dbReference type="EMBL" id="AFNT02000012">
    <property type="protein sequence ID" value="ERJ06608.1"/>
    <property type="molecule type" value="Genomic_DNA"/>
</dbReference>
<evidence type="ECO:0000313" key="2">
    <source>
        <dbReference type="EMBL" id="ERJ06608.1"/>
    </source>
</evidence>
<evidence type="ECO:0000256" key="1">
    <source>
        <dbReference type="SAM" id="Phobius"/>
    </source>
</evidence>
<reference evidence="2 3" key="2">
    <citation type="journal article" date="2013" name="PLoS ONE">
        <title>INDIGO - INtegrated Data Warehouse of MIcrobial GenOmes with Examples from the Red Sea Extremophiles.</title>
        <authorList>
            <person name="Alam I."/>
            <person name="Antunes A."/>
            <person name="Kamau A.A."/>
            <person name="Ba Alawi W."/>
            <person name="Kalkatawi M."/>
            <person name="Stingl U."/>
            <person name="Bajic V.B."/>
        </authorList>
    </citation>
    <scope>NUCLEOTIDE SEQUENCE [LARGE SCALE GENOMIC DNA]</scope>
    <source>
        <strain evidence="2 3">SARL4B</strain>
    </source>
</reference>
<dbReference type="Proteomes" id="UP000003861">
    <property type="component" value="Unassembled WGS sequence"/>
</dbReference>
<organism evidence="2 3">
    <name type="scientific">Halorhabdus tiamatea SARL4B</name>
    <dbReference type="NCBI Taxonomy" id="1033806"/>
    <lineage>
        <taxon>Archaea</taxon>
        <taxon>Methanobacteriati</taxon>
        <taxon>Methanobacteriota</taxon>
        <taxon>Stenosarchaea group</taxon>
        <taxon>Halobacteria</taxon>
        <taxon>Halobacteriales</taxon>
        <taxon>Haloarculaceae</taxon>
        <taxon>Halorhabdus</taxon>
    </lineage>
</organism>
<reference evidence="2 3" key="1">
    <citation type="journal article" date="2011" name="J. Bacteriol.">
        <title>Genome sequence of Halorhabdus tiamatea, the first archaeon isolated from a deep-sea anoxic brine lake.</title>
        <authorList>
            <person name="Antunes A."/>
            <person name="Alam I."/>
            <person name="Bajic V.B."/>
            <person name="Stingl U."/>
        </authorList>
    </citation>
    <scope>NUCLEOTIDE SEQUENCE [LARGE SCALE GENOMIC DNA]</scope>
    <source>
        <strain evidence="2 3">SARL4B</strain>
    </source>
</reference>
<protein>
    <submittedName>
        <fullName evidence="2">Uncharacterized protein</fullName>
    </submittedName>
</protein>
<dbReference type="AlphaFoldDB" id="U2E2V1"/>
<proteinExistence type="predicted"/>
<sequence>MTVFELWVTSLHPAVQLGLVVMLGLGVMWRIRQQEEWFQRYREGGEDR</sequence>